<sequence length="115" mass="12438">MTFPKDRKGLLAGLLLLTIFGQTAQGASLFGDHACVSWQSLPDTDKRAWTNAFLAPLSLTLKGLQKRKEDPYNDDPKAALKAIVGIDAFCLNHPDLGAADGAGRYLKKLLDMPPT</sequence>
<evidence type="ECO:0000313" key="3">
    <source>
        <dbReference type="Proteomes" id="UP001431902"/>
    </source>
</evidence>
<proteinExistence type="predicted"/>
<gene>
    <name evidence="2" type="ORF">QLQ16_00625</name>
</gene>
<evidence type="ECO:0000256" key="1">
    <source>
        <dbReference type="SAM" id="SignalP"/>
    </source>
</evidence>
<evidence type="ECO:0008006" key="4">
    <source>
        <dbReference type="Google" id="ProtNLM"/>
    </source>
</evidence>
<evidence type="ECO:0000313" key="2">
    <source>
        <dbReference type="EMBL" id="MDI9232335.1"/>
    </source>
</evidence>
<dbReference type="Proteomes" id="UP001431902">
    <property type="component" value="Unassembled WGS sequence"/>
</dbReference>
<dbReference type="RefSeq" id="WP_283222753.1">
    <property type="nucleotide sequence ID" value="NZ_JASGBH010000001.1"/>
</dbReference>
<comment type="caution">
    <text evidence="2">The sequence shown here is derived from an EMBL/GenBank/DDBJ whole genome shotgun (WGS) entry which is preliminary data.</text>
</comment>
<accession>A0ABT6X2K6</accession>
<feature type="signal peptide" evidence="1">
    <location>
        <begin position="1"/>
        <end position="24"/>
    </location>
</feature>
<protein>
    <recommendedName>
        <fullName evidence="4">Acid phosphatase</fullName>
    </recommendedName>
</protein>
<keyword evidence="1" id="KW-0732">Signal</keyword>
<dbReference type="EMBL" id="JASGBH010000001">
    <property type="protein sequence ID" value="MDI9232335.1"/>
    <property type="molecule type" value="Genomic_DNA"/>
</dbReference>
<feature type="chain" id="PRO_5047334660" description="Acid phosphatase" evidence="1">
    <location>
        <begin position="25"/>
        <end position="115"/>
    </location>
</feature>
<name>A0ABT6X2K6_9BURK</name>
<reference evidence="2" key="1">
    <citation type="submission" date="2023-05" db="EMBL/GenBank/DDBJ databases">
        <title>Limnohabitans sp. strain HM2-2 Genome sequencing and assembly.</title>
        <authorList>
            <person name="Jung Y."/>
        </authorList>
    </citation>
    <scope>NUCLEOTIDE SEQUENCE</scope>
    <source>
        <strain evidence="2">HM2-2</strain>
    </source>
</reference>
<organism evidence="2 3">
    <name type="scientific">Limnohabitans lacus</name>
    <dbReference type="NCBI Taxonomy" id="3045173"/>
    <lineage>
        <taxon>Bacteria</taxon>
        <taxon>Pseudomonadati</taxon>
        <taxon>Pseudomonadota</taxon>
        <taxon>Betaproteobacteria</taxon>
        <taxon>Burkholderiales</taxon>
        <taxon>Comamonadaceae</taxon>
        <taxon>Limnohabitans</taxon>
    </lineage>
</organism>
<keyword evidence="3" id="KW-1185">Reference proteome</keyword>